<dbReference type="InterPro" id="IPR001638">
    <property type="entry name" value="Solute-binding_3/MltF_N"/>
</dbReference>
<evidence type="ECO:0000313" key="5">
    <source>
        <dbReference type="Proteomes" id="UP000029868"/>
    </source>
</evidence>
<evidence type="ECO:0000256" key="1">
    <source>
        <dbReference type="ARBA" id="ARBA00010333"/>
    </source>
</evidence>
<sequence>MRKCSLLFLCFITFNAYSCQLDIRLEHFSPESHKSHNDEWFGIDIDLTKALLNEADCNFNILETPWARALLMLARGEIDLMINVSKTPEREPLYYFIGPIRNEEIVFATYKTVEHNLTKVDDILKLDKPVAIQRNAYYGEAIQRLIDNEKYTELFVHVPNNDIKLKLLERGRISGFLEAKRHVIHGINNDEKFSNVWFPPLIFHKNPVYFALSKQSVDEQLINKIFNSFQRLLDQGKINEIISKHQ</sequence>
<reference evidence="4 5" key="1">
    <citation type="submission" date="2014-08" db="EMBL/GenBank/DDBJ databases">
        <title>Genomic and Phenotypic Diversity of Colwellia psychrerythraea strains from Disparate Marine Basins.</title>
        <authorList>
            <person name="Techtmann S.M."/>
            <person name="Stelling S.C."/>
            <person name="Utturkar S.M."/>
            <person name="Alshibli N."/>
            <person name="Harris A."/>
            <person name="Brown S.D."/>
            <person name="Hazen T.C."/>
        </authorList>
    </citation>
    <scope>NUCLEOTIDE SEQUENCE [LARGE SCALE GENOMIC DNA]</scope>
    <source>
        <strain evidence="4 5">GAB14E</strain>
    </source>
</reference>
<dbReference type="PANTHER" id="PTHR35936">
    <property type="entry name" value="MEMBRANE-BOUND LYTIC MUREIN TRANSGLYCOSYLASE F"/>
    <property type="match status" value="1"/>
</dbReference>
<comment type="caution">
    <text evidence="4">The sequence shown here is derived from an EMBL/GenBank/DDBJ whole genome shotgun (WGS) entry which is preliminary data.</text>
</comment>
<dbReference type="Pfam" id="PF00497">
    <property type="entry name" value="SBP_bac_3"/>
    <property type="match status" value="1"/>
</dbReference>
<dbReference type="EMBL" id="JQEC01000004">
    <property type="protein sequence ID" value="KGJ96874.1"/>
    <property type="molecule type" value="Genomic_DNA"/>
</dbReference>
<accession>A0A099L1N0</accession>
<comment type="similarity">
    <text evidence="1">Belongs to the bacterial solute-binding protein 3 family.</text>
</comment>
<evidence type="ECO:0000256" key="2">
    <source>
        <dbReference type="ARBA" id="ARBA00022729"/>
    </source>
</evidence>
<feature type="domain" description="Solute-binding protein family 3/N-terminal" evidence="3">
    <location>
        <begin position="20"/>
        <end position="246"/>
    </location>
</feature>
<evidence type="ECO:0000313" key="4">
    <source>
        <dbReference type="EMBL" id="KGJ96874.1"/>
    </source>
</evidence>
<dbReference type="PATRIC" id="fig|28229.3.peg.502"/>
<dbReference type="PANTHER" id="PTHR35936:SF25">
    <property type="entry name" value="ABC TRANSPORTER SUBSTRATE-BINDING PROTEIN"/>
    <property type="match status" value="1"/>
</dbReference>
<keyword evidence="2" id="KW-0732">Signal</keyword>
<dbReference type="SUPFAM" id="SSF53850">
    <property type="entry name" value="Periplasmic binding protein-like II"/>
    <property type="match status" value="1"/>
</dbReference>
<dbReference type="Proteomes" id="UP000029868">
    <property type="component" value="Unassembled WGS sequence"/>
</dbReference>
<organism evidence="4 5">
    <name type="scientific">Colwellia psychrerythraea</name>
    <name type="common">Vibrio psychroerythus</name>
    <dbReference type="NCBI Taxonomy" id="28229"/>
    <lineage>
        <taxon>Bacteria</taxon>
        <taxon>Pseudomonadati</taxon>
        <taxon>Pseudomonadota</taxon>
        <taxon>Gammaproteobacteria</taxon>
        <taxon>Alteromonadales</taxon>
        <taxon>Colwelliaceae</taxon>
        <taxon>Colwellia</taxon>
    </lineage>
</organism>
<evidence type="ECO:0000259" key="3">
    <source>
        <dbReference type="SMART" id="SM00062"/>
    </source>
</evidence>
<gene>
    <name evidence="4" type="ORF">GAB14E_1342</name>
</gene>
<dbReference type="SMART" id="SM00062">
    <property type="entry name" value="PBPb"/>
    <property type="match status" value="1"/>
</dbReference>
<name>A0A099L1N0_COLPS</name>
<dbReference type="AlphaFoldDB" id="A0A099L1N0"/>
<proteinExistence type="inferred from homology"/>
<dbReference type="Gene3D" id="3.40.190.10">
    <property type="entry name" value="Periplasmic binding protein-like II"/>
    <property type="match status" value="2"/>
</dbReference>
<protein>
    <submittedName>
        <fullName evidence="4">ABC-type transporter, periplasmic subunit family 3</fullName>
    </submittedName>
</protein>